<evidence type="ECO:0000256" key="1">
    <source>
        <dbReference type="SAM" id="SignalP"/>
    </source>
</evidence>
<keyword evidence="3" id="KW-1185">Reference proteome</keyword>
<comment type="caution">
    <text evidence="2">The sequence shown here is derived from an EMBL/GenBank/DDBJ whole genome shotgun (WGS) entry which is preliminary data.</text>
</comment>
<feature type="signal peptide" evidence="1">
    <location>
        <begin position="1"/>
        <end position="21"/>
    </location>
</feature>
<dbReference type="Proteomes" id="UP000552644">
    <property type="component" value="Unassembled WGS sequence"/>
</dbReference>
<accession>A0A7W7VMP3</accession>
<dbReference type="EMBL" id="JACHJP010000002">
    <property type="protein sequence ID" value="MBB4915957.1"/>
    <property type="molecule type" value="Genomic_DNA"/>
</dbReference>
<gene>
    <name evidence="2" type="ORF">FHS44_003042</name>
</gene>
<evidence type="ECO:0000313" key="3">
    <source>
        <dbReference type="Proteomes" id="UP000552644"/>
    </source>
</evidence>
<protein>
    <submittedName>
        <fullName evidence="2">Uncharacterized protein</fullName>
    </submittedName>
</protein>
<evidence type="ECO:0000313" key="2">
    <source>
        <dbReference type="EMBL" id="MBB4915957.1"/>
    </source>
</evidence>
<name>A0A7W7VMP3_9ACTN</name>
<reference evidence="2 3" key="1">
    <citation type="submission" date="2020-08" db="EMBL/GenBank/DDBJ databases">
        <title>Genomic Encyclopedia of Type Strains, Phase III (KMG-III): the genomes of soil and plant-associated and newly described type strains.</title>
        <authorList>
            <person name="Whitman W."/>
        </authorList>
    </citation>
    <scope>NUCLEOTIDE SEQUENCE [LARGE SCALE GENOMIC DNA]</scope>
    <source>
        <strain evidence="2 3">CECT 8840</strain>
    </source>
</reference>
<organism evidence="2 3">
    <name type="scientific">Streptosporangium saharense</name>
    <dbReference type="NCBI Taxonomy" id="1706840"/>
    <lineage>
        <taxon>Bacteria</taxon>
        <taxon>Bacillati</taxon>
        <taxon>Actinomycetota</taxon>
        <taxon>Actinomycetes</taxon>
        <taxon>Streptosporangiales</taxon>
        <taxon>Streptosporangiaceae</taxon>
        <taxon>Streptosporangium</taxon>
    </lineage>
</organism>
<sequence length="150" mass="16340">MVKHLLAVAILAVTAMSPATARAGVPGDGAPEAPQRTVFYQKTGGFAGIRQTLVVDRYGLARGRSGTTSVTFRLTPAEFRFLLQGLSYVRTWSSSPVGCDVPDHFTYTLEYQGRHATRCHDLPADWRPAITRLDEVIARHITAPPTASDD</sequence>
<feature type="chain" id="PRO_5038991409" evidence="1">
    <location>
        <begin position="22"/>
        <end position="150"/>
    </location>
</feature>
<dbReference type="RefSeq" id="WP_184714716.1">
    <property type="nucleotide sequence ID" value="NZ_JACHJP010000002.1"/>
</dbReference>
<dbReference type="AlphaFoldDB" id="A0A7W7VMP3"/>
<proteinExistence type="predicted"/>
<keyword evidence="1" id="KW-0732">Signal</keyword>